<reference evidence="1" key="1">
    <citation type="submission" date="2023-04" db="EMBL/GenBank/DDBJ databases">
        <title>Draft Genome sequencing of Naganishia species isolated from polar environments using Oxford Nanopore Technology.</title>
        <authorList>
            <person name="Leo P."/>
            <person name="Venkateswaran K."/>
        </authorList>
    </citation>
    <scope>NUCLEOTIDE SEQUENCE</scope>
    <source>
        <strain evidence="1">DBVPG 5303</strain>
    </source>
</reference>
<evidence type="ECO:0000313" key="1">
    <source>
        <dbReference type="EMBL" id="KAJ9126610.1"/>
    </source>
</evidence>
<proteinExistence type="predicted"/>
<name>A0ACC2XRE6_9TREE</name>
<comment type="caution">
    <text evidence="1">The sequence shown here is derived from an EMBL/GenBank/DDBJ whole genome shotgun (WGS) entry which is preliminary data.</text>
</comment>
<keyword evidence="2" id="KW-1185">Reference proteome</keyword>
<dbReference type="Proteomes" id="UP001234202">
    <property type="component" value="Unassembled WGS sequence"/>
</dbReference>
<gene>
    <name evidence="1" type="ORF">QFC24_001639</name>
</gene>
<sequence length="611" mass="68243">MSYAITPPPLDEQLAPVSTLQTLQQQTAQQTTARPTPPLQEHRSREQPLADPAPSQPPSSRAPQPDTRQVRMLSNPSQAPANRRRLPNQHPRQVTCPPIPVTLASSSCLPAPTHSLPPFQFQTHQSDGGQNAQPRPDMFRPSMPHIHQLLESYDRSCRIQFIAAHEEVLKLQAIVQSQERHIQHMERPFHNLITGLKTQVVALEHELGIKTDTVVSLLTEKAELELLVGDKSAALRKSEGGCDELHVEVDRLAKEHATEIARLESQHTAEITEQQEQKADLRAKLESMSQENSKTICGLKARVEAHTQTIQNLKQDILLAKEGYTELVAFSGSCVADAIHSAQEHAEELEVHRKATIEARDQLIVEVSNLQATHIADVHILEVRHKEELDVQRKKGAEMTKRQHDLWVVEDNVKKEREESESRLHKSINVDLQLRVDVQQKAITDLEQHKLTMEKDNERLSALSEAASKDVKSKDFRLSRLQKRLAELLEQHPPTSPSSCVPFIGPSACTPKPRGPAPEDIIIIDHDEPEEWEKYSDFFQAIIPAAVKGTTQPSPLAAASSYLLTGGPWNSTQTVLSPIAPVPETGAWQLNDRKRKGSNPPEEKAAKRNGV</sequence>
<organism evidence="1 2">
    <name type="scientific">Naganishia onofrii</name>
    <dbReference type="NCBI Taxonomy" id="1851511"/>
    <lineage>
        <taxon>Eukaryota</taxon>
        <taxon>Fungi</taxon>
        <taxon>Dikarya</taxon>
        <taxon>Basidiomycota</taxon>
        <taxon>Agaricomycotina</taxon>
        <taxon>Tremellomycetes</taxon>
        <taxon>Filobasidiales</taxon>
        <taxon>Filobasidiaceae</taxon>
        <taxon>Naganishia</taxon>
    </lineage>
</organism>
<dbReference type="EMBL" id="JASBWV010000004">
    <property type="protein sequence ID" value="KAJ9126610.1"/>
    <property type="molecule type" value="Genomic_DNA"/>
</dbReference>
<evidence type="ECO:0000313" key="2">
    <source>
        <dbReference type="Proteomes" id="UP001234202"/>
    </source>
</evidence>
<protein>
    <submittedName>
        <fullName evidence="1">Uncharacterized protein</fullName>
    </submittedName>
</protein>
<accession>A0ACC2XRE6</accession>